<sequence>MCIQALNWNATNAFLAVVKQHRDLPNHNVAAAMRARYSDTMYNNRSYSPERPYSPYQYQSSQDTPLSLLSDRLSRSGNSSPRPSSRTGLRRGRFSHATTQQSFNSDGNSYSNNNDDSRPYSSSGYNNDQGLSSSSGYNDKSGSYSSSGYNNDSEPYNSSGYSNPSGRDGYSGYNYDSERNEHSGYSSGTTKTSYSGYSGNSGRVGYSGYNNNSAQNGYSGYSNNSAQSGYSGYNDNSAQNGYSGHNNNSAQSGGYSGYNDGPAQSGYSGYNNDSRQNSYSGYGSYPTRKNHSDYPLYNGSSSYDESPKYDSYAKYTSDPYLRPSNPQSDAGLYYGSLLGPGGKPSAVFERMCNWLFYYIDQCCTVSEVRDTHCVEPVKYAWLRVQIGMSPQDAPWIQSILKSYYDFACIPYRLETDYYGNQAAVLDAQGFLHLHVFEAIADPNEAFDDWTKYLSLLDSRASGLFPKPLPRSCFPASGDFALKRSLEAFKYQAALAMDWERKVAESQRTIASPSSSYGAGNGTWYDTSSWTSNGGSSTGGERLWGQIEEIAKHAVLETSKTDALGASSDEERALQGLSTLTVSNCRCSQSAGPPDNSSSMPTFLDGLRKVNPGVQEIQTRLEERERQFWARTKELAEDAGIHLLPPRPVTISSDLANSRGAPTSRARALRYC</sequence>
<name>A0ACC1SLN7_9APHY</name>
<dbReference type="EMBL" id="JANHOG010001166">
    <property type="protein sequence ID" value="KAJ3542358.1"/>
    <property type="molecule type" value="Genomic_DNA"/>
</dbReference>
<evidence type="ECO:0000313" key="2">
    <source>
        <dbReference type="Proteomes" id="UP001148662"/>
    </source>
</evidence>
<proteinExistence type="predicted"/>
<comment type="caution">
    <text evidence="1">The sequence shown here is derived from an EMBL/GenBank/DDBJ whole genome shotgun (WGS) entry which is preliminary data.</text>
</comment>
<evidence type="ECO:0000313" key="1">
    <source>
        <dbReference type="EMBL" id="KAJ3542358.1"/>
    </source>
</evidence>
<reference evidence="1" key="1">
    <citation type="submission" date="2022-07" db="EMBL/GenBank/DDBJ databases">
        <title>Genome Sequence of Phlebia brevispora.</title>
        <authorList>
            <person name="Buettner E."/>
        </authorList>
    </citation>
    <scope>NUCLEOTIDE SEQUENCE</scope>
    <source>
        <strain evidence="1">MPL23</strain>
    </source>
</reference>
<dbReference type="Proteomes" id="UP001148662">
    <property type="component" value="Unassembled WGS sequence"/>
</dbReference>
<gene>
    <name evidence="1" type="ORF">NM688_g5977</name>
</gene>
<protein>
    <submittedName>
        <fullName evidence="1">Uncharacterized protein</fullName>
    </submittedName>
</protein>
<accession>A0ACC1SLN7</accession>
<organism evidence="1 2">
    <name type="scientific">Phlebia brevispora</name>
    <dbReference type="NCBI Taxonomy" id="194682"/>
    <lineage>
        <taxon>Eukaryota</taxon>
        <taxon>Fungi</taxon>
        <taxon>Dikarya</taxon>
        <taxon>Basidiomycota</taxon>
        <taxon>Agaricomycotina</taxon>
        <taxon>Agaricomycetes</taxon>
        <taxon>Polyporales</taxon>
        <taxon>Meruliaceae</taxon>
        <taxon>Phlebia</taxon>
    </lineage>
</organism>
<keyword evidence="2" id="KW-1185">Reference proteome</keyword>